<comment type="caution">
    <text evidence="2">The sequence shown here is derived from an EMBL/GenBank/DDBJ whole genome shotgun (WGS) entry which is preliminary data.</text>
</comment>
<gene>
    <name evidence="2" type="ORF">FRUB_08287</name>
</gene>
<evidence type="ECO:0000313" key="2">
    <source>
        <dbReference type="EMBL" id="OWK35724.1"/>
    </source>
</evidence>
<proteinExistence type="predicted"/>
<keyword evidence="3" id="KW-1185">Reference proteome</keyword>
<feature type="compositionally biased region" description="Basic residues" evidence="1">
    <location>
        <begin position="60"/>
        <end position="69"/>
    </location>
</feature>
<sequence length="77" mass="8282">MLLTVADGSDYQQAARAAGRQSGDAVSHLVARFNREGLIVLDPRHGGGHTPTPHGNVSCGRRHALRHPRLMAPRPGR</sequence>
<name>A0A225D7V9_9BACT</name>
<protein>
    <submittedName>
        <fullName evidence="2">Uncharacterized protein</fullName>
    </submittedName>
</protein>
<evidence type="ECO:0000313" key="3">
    <source>
        <dbReference type="Proteomes" id="UP000214646"/>
    </source>
</evidence>
<dbReference type="EMBL" id="NIDE01000017">
    <property type="protein sequence ID" value="OWK35724.1"/>
    <property type="molecule type" value="Genomic_DNA"/>
</dbReference>
<organism evidence="2 3">
    <name type="scientific">Fimbriiglobus ruber</name>
    <dbReference type="NCBI Taxonomy" id="1908690"/>
    <lineage>
        <taxon>Bacteria</taxon>
        <taxon>Pseudomonadati</taxon>
        <taxon>Planctomycetota</taxon>
        <taxon>Planctomycetia</taxon>
        <taxon>Gemmatales</taxon>
        <taxon>Gemmataceae</taxon>
        <taxon>Fimbriiglobus</taxon>
    </lineage>
</organism>
<evidence type="ECO:0000256" key="1">
    <source>
        <dbReference type="SAM" id="MobiDB-lite"/>
    </source>
</evidence>
<dbReference type="Proteomes" id="UP000214646">
    <property type="component" value="Unassembled WGS sequence"/>
</dbReference>
<accession>A0A225D7V9</accession>
<feature type="region of interest" description="Disordered" evidence="1">
    <location>
        <begin position="41"/>
        <end position="77"/>
    </location>
</feature>
<reference evidence="3" key="1">
    <citation type="submission" date="2017-06" db="EMBL/GenBank/DDBJ databases">
        <title>Genome analysis of Fimbriiglobus ruber SP5, the first member of the order Planctomycetales with confirmed chitinolytic capability.</title>
        <authorList>
            <person name="Ravin N.V."/>
            <person name="Rakitin A.L."/>
            <person name="Ivanova A.A."/>
            <person name="Beletsky A.V."/>
            <person name="Kulichevskaya I.S."/>
            <person name="Mardanov A.V."/>
            <person name="Dedysh S.N."/>
        </authorList>
    </citation>
    <scope>NUCLEOTIDE SEQUENCE [LARGE SCALE GENOMIC DNA]</scope>
    <source>
        <strain evidence="3">SP5</strain>
    </source>
</reference>
<dbReference type="AlphaFoldDB" id="A0A225D7V9"/>